<dbReference type="Gene3D" id="1.10.220.160">
    <property type="match status" value="1"/>
</dbReference>
<keyword evidence="8" id="KW-1185">Reference proteome</keyword>
<comment type="caution">
    <text evidence="7">The sequence shown here is derived from an EMBL/GenBank/DDBJ whole genome shotgun (WGS) entry which is preliminary data.</text>
</comment>
<keyword evidence="2 4" id="KW-0863">Zinc-finger</keyword>
<dbReference type="PANTHER" id="PTHR12197:SF251">
    <property type="entry name" value="EG:BACR7C10.4 PROTEIN"/>
    <property type="match status" value="1"/>
</dbReference>
<dbReference type="PROSITE" id="PS50865">
    <property type="entry name" value="ZF_MYND_2"/>
    <property type="match status" value="1"/>
</dbReference>
<feature type="domain" description="SET" evidence="5">
    <location>
        <begin position="1"/>
        <end position="229"/>
    </location>
</feature>
<dbReference type="GO" id="GO:0005634">
    <property type="term" value="C:nucleus"/>
    <property type="evidence" value="ECO:0007669"/>
    <property type="project" value="TreeGrafter"/>
</dbReference>
<dbReference type="PROSITE" id="PS01360">
    <property type="entry name" value="ZF_MYND_1"/>
    <property type="match status" value="1"/>
</dbReference>
<evidence type="ECO:0000256" key="2">
    <source>
        <dbReference type="ARBA" id="ARBA00022771"/>
    </source>
</evidence>
<evidence type="ECO:0000313" key="7">
    <source>
        <dbReference type="EMBL" id="CAF0992364.1"/>
    </source>
</evidence>
<dbReference type="OrthoDB" id="265717at2759"/>
<dbReference type="PANTHER" id="PTHR12197">
    <property type="entry name" value="HISTONE-LYSINE N-METHYLTRANSFERASE SMYD"/>
    <property type="match status" value="1"/>
</dbReference>
<dbReference type="InterPro" id="IPR002893">
    <property type="entry name" value="Znf_MYND"/>
</dbReference>
<protein>
    <submittedName>
        <fullName evidence="7">Uncharacterized protein</fullName>
    </submittedName>
</protein>
<sequence length="273" mass="32011">MSKIPIGTTLIESLPFVHCLIFEKKRILCDYCFLESSKLYQCSKCKFMHYCNANCQRSDWQIHKHECDKFTQFTNNLDLKKEFQNDIVRLYLRILIKSKINDQSNISDEYGLKTFVTLMDHYENLVKDMNRIKTMQKCLSLIKELMGVDFMSKFSIKELISAFGKMVVNTMAVSNYDLSESVGSGLYLSAAYYDHSCEPNSVVTFNGSKVIVRNIRDLEPNEEPVISYCELLMSKKQRQDYLMRCYYFKFLQIRSNLARLGQKSKSHKRQVKV</sequence>
<dbReference type="AlphaFoldDB" id="A0A814GC12"/>
<evidence type="ECO:0000313" key="8">
    <source>
        <dbReference type="Proteomes" id="UP000663879"/>
    </source>
</evidence>
<dbReference type="Gene3D" id="6.10.140.2220">
    <property type="match status" value="1"/>
</dbReference>
<accession>A0A814GC12</accession>
<dbReference type="InterPro" id="IPR050869">
    <property type="entry name" value="H3K4_H4K5_MeTrfase"/>
</dbReference>
<proteinExistence type="predicted"/>
<organism evidence="7 8">
    <name type="scientific">Brachionus calyciflorus</name>
    <dbReference type="NCBI Taxonomy" id="104777"/>
    <lineage>
        <taxon>Eukaryota</taxon>
        <taxon>Metazoa</taxon>
        <taxon>Spiralia</taxon>
        <taxon>Gnathifera</taxon>
        <taxon>Rotifera</taxon>
        <taxon>Eurotatoria</taxon>
        <taxon>Monogononta</taxon>
        <taxon>Pseudotrocha</taxon>
        <taxon>Ploima</taxon>
        <taxon>Brachionidae</taxon>
        <taxon>Brachionus</taxon>
    </lineage>
</organism>
<reference evidence="7" key="1">
    <citation type="submission" date="2021-02" db="EMBL/GenBank/DDBJ databases">
        <authorList>
            <person name="Nowell W R."/>
        </authorList>
    </citation>
    <scope>NUCLEOTIDE SEQUENCE</scope>
    <source>
        <strain evidence="7">Ploen Becks lab</strain>
    </source>
</reference>
<dbReference type="SUPFAM" id="SSF82199">
    <property type="entry name" value="SET domain"/>
    <property type="match status" value="1"/>
</dbReference>
<dbReference type="Pfam" id="PF01753">
    <property type="entry name" value="zf-MYND"/>
    <property type="match status" value="1"/>
</dbReference>
<dbReference type="Proteomes" id="UP000663879">
    <property type="component" value="Unassembled WGS sequence"/>
</dbReference>
<evidence type="ECO:0000259" key="5">
    <source>
        <dbReference type="PROSITE" id="PS50280"/>
    </source>
</evidence>
<name>A0A814GC12_9BILA</name>
<dbReference type="Gene3D" id="2.170.270.10">
    <property type="entry name" value="SET domain"/>
    <property type="match status" value="1"/>
</dbReference>
<evidence type="ECO:0000256" key="4">
    <source>
        <dbReference type="PROSITE-ProRule" id="PRU00134"/>
    </source>
</evidence>
<dbReference type="InterPro" id="IPR046341">
    <property type="entry name" value="SET_dom_sf"/>
</dbReference>
<evidence type="ECO:0000259" key="6">
    <source>
        <dbReference type="PROSITE" id="PS50865"/>
    </source>
</evidence>
<keyword evidence="3" id="KW-0862">Zinc</keyword>
<gene>
    <name evidence="7" type="ORF">OXX778_LOCUS15980</name>
</gene>
<keyword evidence="1" id="KW-0479">Metal-binding</keyword>
<evidence type="ECO:0000256" key="1">
    <source>
        <dbReference type="ARBA" id="ARBA00022723"/>
    </source>
</evidence>
<dbReference type="PROSITE" id="PS50280">
    <property type="entry name" value="SET"/>
    <property type="match status" value="1"/>
</dbReference>
<dbReference type="EMBL" id="CAJNOC010003656">
    <property type="protein sequence ID" value="CAF0992364.1"/>
    <property type="molecule type" value="Genomic_DNA"/>
</dbReference>
<dbReference type="GO" id="GO:0008270">
    <property type="term" value="F:zinc ion binding"/>
    <property type="evidence" value="ECO:0007669"/>
    <property type="project" value="UniProtKB-KW"/>
</dbReference>
<dbReference type="InterPro" id="IPR001214">
    <property type="entry name" value="SET_dom"/>
</dbReference>
<feature type="domain" description="MYND-type" evidence="6">
    <location>
        <begin position="29"/>
        <end position="67"/>
    </location>
</feature>
<evidence type="ECO:0000256" key="3">
    <source>
        <dbReference type="ARBA" id="ARBA00022833"/>
    </source>
</evidence>